<feature type="region of interest" description="Disordered" evidence="1">
    <location>
        <begin position="1"/>
        <end position="28"/>
    </location>
</feature>
<evidence type="ECO:0000313" key="2">
    <source>
        <dbReference type="EMBL" id="GAA4572539.1"/>
    </source>
</evidence>
<name>A0ABP8SR51_9ACTN</name>
<evidence type="ECO:0000313" key="3">
    <source>
        <dbReference type="Proteomes" id="UP001500307"/>
    </source>
</evidence>
<dbReference type="EMBL" id="BAABGU010000019">
    <property type="protein sequence ID" value="GAA4572539.1"/>
    <property type="molecule type" value="Genomic_DNA"/>
</dbReference>
<feature type="compositionally biased region" description="Basic and acidic residues" evidence="1">
    <location>
        <begin position="1"/>
        <end position="11"/>
    </location>
</feature>
<proteinExistence type="predicted"/>
<dbReference type="Proteomes" id="UP001500307">
    <property type="component" value="Unassembled WGS sequence"/>
</dbReference>
<accession>A0ABP8SR51</accession>
<protein>
    <submittedName>
        <fullName evidence="2">Uncharacterized protein</fullName>
    </submittedName>
</protein>
<sequence>MKSRDSGDRGDGMPPRITAKAANRPPRQATVSYLTVISQLRPGHQVGSGPFGEEPGRAGLATLAAAASRAMVAGTSRPER</sequence>
<evidence type="ECO:0000256" key="1">
    <source>
        <dbReference type="SAM" id="MobiDB-lite"/>
    </source>
</evidence>
<gene>
    <name evidence="2" type="ORF">GCM10023176_35660</name>
</gene>
<reference evidence="3" key="1">
    <citation type="journal article" date="2019" name="Int. J. Syst. Evol. Microbiol.">
        <title>The Global Catalogue of Microorganisms (GCM) 10K type strain sequencing project: providing services to taxonomists for standard genome sequencing and annotation.</title>
        <authorList>
            <consortium name="The Broad Institute Genomics Platform"/>
            <consortium name="The Broad Institute Genome Sequencing Center for Infectious Disease"/>
            <person name="Wu L."/>
            <person name="Ma J."/>
        </authorList>
    </citation>
    <scope>NUCLEOTIDE SEQUENCE [LARGE SCALE GENOMIC DNA]</scope>
    <source>
        <strain evidence="3">JCM 3175</strain>
    </source>
</reference>
<comment type="caution">
    <text evidence="2">The sequence shown here is derived from an EMBL/GenBank/DDBJ whole genome shotgun (WGS) entry which is preliminary data.</text>
</comment>
<keyword evidence="3" id="KW-1185">Reference proteome</keyword>
<organism evidence="2 3">
    <name type="scientific">Micromonospora coerulea</name>
    <dbReference type="NCBI Taxonomy" id="47856"/>
    <lineage>
        <taxon>Bacteria</taxon>
        <taxon>Bacillati</taxon>
        <taxon>Actinomycetota</taxon>
        <taxon>Actinomycetes</taxon>
        <taxon>Micromonosporales</taxon>
        <taxon>Micromonosporaceae</taxon>
        <taxon>Micromonospora</taxon>
    </lineage>
</organism>